<feature type="compositionally biased region" description="Low complexity" evidence="1">
    <location>
        <begin position="1"/>
        <end position="13"/>
    </location>
</feature>
<keyword evidence="3" id="KW-1185">Reference proteome</keyword>
<evidence type="ECO:0000313" key="3">
    <source>
        <dbReference type="Proteomes" id="UP001430306"/>
    </source>
</evidence>
<reference evidence="2" key="1">
    <citation type="submission" date="2021-11" db="EMBL/GenBank/DDBJ databases">
        <title>Genome sequence.</title>
        <authorList>
            <person name="Sun Q."/>
        </authorList>
    </citation>
    <scope>NUCLEOTIDE SEQUENCE</scope>
    <source>
        <strain evidence="2">JC740</strain>
    </source>
</reference>
<dbReference type="EMBL" id="JAJKFW010000004">
    <property type="protein sequence ID" value="MCC9641091.1"/>
    <property type="molecule type" value="Genomic_DNA"/>
</dbReference>
<proteinExistence type="predicted"/>
<name>A0ABS8NC04_9BACT</name>
<evidence type="ECO:0000313" key="2">
    <source>
        <dbReference type="EMBL" id="MCC9641091.1"/>
    </source>
</evidence>
<evidence type="ECO:0000256" key="1">
    <source>
        <dbReference type="SAM" id="MobiDB-lite"/>
    </source>
</evidence>
<sequence length="221" mass="22972">MAPAAKPSAQADAGTAKTPVAKTTASVKASPAVAKAKVPPVVAKSTPPADAPVAPKAKPASRGVLSMLSRGEHDALVKLLSKQQPSSVLEVGVGDGSRTPAIVHSLTETQPELKYAVIDQFEMVGGTLKLRDFHGQLVGLSIRPSIIPEPAARGIVTVLHRLGMMDAIILDPSLDSETLIEIETVIGKVSHADTTILRQTNGKWAASASTSTTLRSNRRAA</sequence>
<protein>
    <submittedName>
        <fullName evidence="2">Uncharacterized protein</fullName>
    </submittedName>
</protein>
<organism evidence="2 3">
    <name type="scientific">Rhodopirellula halodulae</name>
    <dbReference type="NCBI Taxonomy" id="2894198"/>
    <lineage>
        <taxon>Bacteria</taxon>
        <taxon>Pseudomonadati</taxon>
        <taxon>Planctomycetota</taxon>
        <taxon>Planctomycetia</taxon>
        <taxon>Pirellulales</taxon>
        <taxon>Pirellulaceae</taxon>
        <taxon>Rhodopirellula</taxon>
    </lineage>
</organism>
<comment type="caution">
    <text evidence="2">The sequence shown here is derived from an EMBL/GenBank/DDBJ whole genome shotgun (WGS) entry which is preliminary data.</text>
</comment>
<accession>A0ABS8NC04</accession>
<dbReference type="Proteomes" id="UP001430306">
    <property type="component" value="Unassembled WGS sequence"/>
</dbReference>
<feature type="region of interest" description="Disordered" evidence="1">
    <location>
        <begin position="1"/>
        <end position="58"/>
    </location>
</feature>
<feature type="compositionally biased region" description="Low complexity" evidence="1">
    <location>
        <begin position="23"/>
        <end position="58"/>
    </location>
</feature>
<gene>
    <name evidence="2" type="ORF">LOC71_02315</name>
</gene>
<dbReference type="RefSeq" id="WP_230271002.1">
    <property type="nucleotide sequence ID" value="NZ_JAJKFW010000004.1"/>
</dbReference>